<organism evidence="1 2">
    <name type="scientific">Ensete ventricosum</name>
    <name type="common">Abyssinian banana</name>
    <name type="synonym">Musa ensete</name>
    <dbReference type="NCBI Taxonomy" id="4639"/>
    <lineage>
        <taxon>Eukaryota</taxon>
        <taxon>Viridiplantae</taxon>
        <taxon>Streptophyta</taxon>
        <taxon>Embryophyta</taxon>
        <taxon>Tracheophyta</taxon>
        <taxon>Spermatophyta</taxon>
        <taxon>Magnoliopsida</taxon>
        <taxon>Liliopsida</taxon>
        <taxon>Zingiberales</taxon>
        <taxon>Musaceae</taxon>
        <taxon>Ensete</taxon>
    </lineage>
</organism>
<protein>
    <submittedName>
        <fullName evidence="1">Uncharacterized protein</fullName>
    </submittedName>
</protein>
<dbReference type="AlphaFoldDB" id="A0AAV8P304"/>
<reference evidence="1 2" key="1">
    <citation type="submission" date="2022-12" db="EMBL/GenBank/DDBJ databases">
        <title>Chromosome-scale assembly of the Ensete ventricosum genome.</title>
        <authorList>
            <person name="Dussert Y."/>
            <person name="Stocks J."/>
            <person name="Wendawek A."/>
            <person name="Woldeyes F."/>
            <person name="Nichols R.A."/>
            <person name="Borrell J.S."/>
        </authorList>
    </citation>
    <scope>NUCLEOTIDE SEQUENCE [LARGE SCALE GENOMIC DNA]</scope>
    <source>
        <strain evidence="2">cv. Maze</strain>
        <tissue evidence="1">Seeds</tissue>
    </source>
</reference>
<sequence length="87" mass="10197">MIVPHNIKIFFWILNKGILYIKDHLIRKGDWLTRLLKLERAAYILEMEDALSQDRVYANVKKPSFDPTSNNPPWTDIAWKIASCPLT</sequence>
<gene>
    <name evidence="1" type="ORF">OPV22_033102</name>
</gene>
<evidence type="ECO:0000313" key="1">
    <source>
        <dbReference type="EMBL" id="KAJ8460176.1"/>
    </source>
</evidence>
<comment type="caution">
    <text evidence="1">The sequence shown here is derived from an EMBL/GenBank/DDBJ whole genome shotgun (WGS) entry which is preliminary data.</text>
</comment>
<dbReference type="EMBL" id="JAQQAF010000009">
    <property type="protein sequence ID" value="KAJ8460176.1"/>
    <property type="molecule type" value="Genomic_DNA"/>
</dbReference>
<keyword evidence="2" id="KW-1185">Reference proteome</keyword>
<evidence type="ECO:0000313" key="2">
    <source>
        <dbReference type="Proteomes" id="UP001222027"/>
    </source>
</evidence>
<name>A0AAV8P304_ENSVE</name>
<accession>A0AAV8P304</accession>
<proteinExistence type="predicted"/>
<dbReference type="Proteomes" id="UP001222027">
    <property type="component" value="Unassembled WGS sequence"/>
</dbReference>